<dbReference type="InterPro" id="IPR057412">
    <property type="entry name" value="INTS4_C"/>
</dbReference>
<evidence type="ECO:0000256" key="2">
    <source>
        <dbReference type="ARBA" id="ARBA00023242"/>
    </source>
</evidence>
<dbReference type="PANTHER" id="PTHR20938:SF0">
    <property type="entry name" value="INTEGRATOR COMPLEX SUBUNIT 4"/>
    <property type="match status" value="1"/>
</dbReference>
<proteinExistence type="predicted"/>
<dbReference type="GO" id="GO:0005634">
    <property type="term" value="C:nucleus"/>
    <property type="evidence" value="ECO:0007669"/>
    <property type="project" value="UniProtKB-SubCell"/>
</dbReference>
<dbReference type="SUPFAM" id="SSF48371">
    <property type="entry name" value="ARM repeat"/>
    <property type="match status" value="1"/>
</dbReference>
<organism evidence="4 5">
    <name type="scientific">Abeliophyllum distichum</name>
    <dbReference type="NCBI Taxonomy" id="126358"/>
    <lineage>
        <taxon>Eukaryota</taxon>
        <taxon>Viridiplantae</taxon>
        <taxon>Streptophyta</taxon>
        <taxon>Embryophyta</taxon>
        <taxon>Tracheophyta</taxon>
        <taxon>Spermatophyta</taxon>
        <taxon>Magnoliopsida</taxon>
        <taxon>eudicotyledons</taxon>
        <taxon>Gunneridae</taxon>
        <taxon>Pentapetalae</taxon>
        <taxon>asterids</taxon>
        <taxon>lamiids</taxon>
        <taxon>Lamiales</taxon>
        <taxon>Oleaceae</taxon>
        <taxon>Forsythieae</taxon>
        <taxon>Abeliophyllum</taxon>
    </lineage>
</organism>
<dbReference type="AlphaFoldDB" id="A0ABD1R901"/>
<reference evidence="5" key="1">
    <citation type="submission" date="2024-07" db="EMBL/GenBank/DDBJ databases">
        <title>Two chromosome-level genome assemblies of Korean endemic species Abeliophyllum distichum and Forsythia ovata (Oleaceae).</title>
        <authorList>
            <person name="Jang H."/>
        </authorList>
    </citation>
    <scope>NUCLEOTIDE SEQUENCE [LARGE SCALE GENOMIC DNA]</scope>
</reference>
<dbReference type="PANTHER" id="PTHR20938">
    <property type="entry name" value="INTEGRATOR COMPLEX SUBUNIT 4"/>
    <property type="match status" value="1"/>
</dbReference>
<evidence type="ECO:0000313" key="5">
    <source>
        <dbReference type="Proteomes" id="UP001604336"/>
    </source>
</evidence>
<keyword evidence="5" id="KW-1185">Reference proteome</keyword>
<dbReference type="Pfam" id="PF25458">
    <property type="entry name" value="INTS4_C"/>
    <property type="match status" value="1"/>
</dbReference>
<dbReference type="InterPro" id="IPR016024">
    <property type="entry name" value="ARM-type_fold"/>
</dbReference>
<dbReference type="InterPro" id="IPR011989">
    <property type="entry name" value="ARM-like"/>
</dbReference>
<name>A0ABD1R901_9LAMI</name>
<evidence type="ECO:0000313" key="4">
    <source>
        <dbReference type="EMBL" id="KAL2484902.1"/>
    </source>
</evidence>
<evidence type="ECO:0000256" key="1">
    <source>
        <dbReference type="ARBA" id="ARBA00004123"/>
    </source>
</evidence>
<feature type="domain" description="Integrator complex subunit 4/Protein SIEL C-terminal Ig-like" evidence="3">
    <location>
        <begin position="782"/>
        <end position="898"/>
    </location>
</feature>
<comment type="subcellular location">
    <subcellularLocation>
        <location evidence="1">Nucleus</location>
    </subcellularLocation>
</comment>
<comment type="caution">
    <text evidence="4">The sequence shown here is derived from an EMBL/GenBank/DDBJ whole genome shotgun (WGS) entry which is preliminary data.</text>
</comment>
<gene>
    <name evidence="4" type="ORF">Adt_29658</name>
</gene>
<dbReference type="EMBL" id="JBFOLK010000009">
    <property type="protein sequence ID" value="KAL2484902.1"/>
    <property type="molecule type" value="Genomic_DNA"/>
</dbReference>
<accession>A0ABD1R901</accession>
<sequence>MEEQRLSEFHHVVSQNRTLSSKALTIALSLITNPFTSHSTLSSLLDTLILCLQNPASNDTNHHHHVISLVSASFPPPPPTSAITFSLPSTADPFADENLFLSLCFGQSVISRRFLLRNVSKFCVKPSLLLTVLLGFTKDPYPNIREVALDGLVELSNCIVVEDQSLIEGCYFRAVELLFDCEDSVRRSAVCAVSEWGRLLVASNQDQSKKEWSDTVFVQLCSMVRDMDMKLRVVAFDALGKIRMVSEDILLQTLSKKALPATKEKTYCGQLTAKLLTLPASGAAFAFVHGLEDEFHEVRRSACRSLCMLTAVSAEFASEAVNILMDMLNDDSVVVRLQALETIHFMAISDHLKVEEAHLHMFLGTLLDRSDSIRSAARNTLQSIKLQNLAMFRLGIDALMKNLEFYPQDEADLFLVIFKLGRTHGKFVGSIIREVFQELEPSFEGKLAFDNARTVALLVLAISVPVSFERKICTVPPQTFSYAVTQLGRISRGLFDVVNQNTLLAYLSHCSRFSLVSASEFFKGEEPALQLDKSDVLLCQKSNDTSEAHLTSPLLDCLANLHDRVTSCVKIVLRKISDIWRLIELGCMGEVIQTLRSWKEELSKFTSDSPQTVGVLAFALQYIQVIKLLGKVWTRIFSSRNLRYHGMGVLEVLLGKIDKILQDMWYRFIGLSKDEELHLLEIMLLSCVLRLSYLETCNFEASLKKICTISFRVENLCKEEAIELSSFILDLQKLLCEIGNSGDGVFENIYLLQKSLKCFSLRQIVLSGEIKHLEAELNVRDNNFQNPLPFISGLPVGIPFEIMLYNLTSEKRLWLTMSVDGMSTQFVFLDLHEFEGCDEIRKFTFVAPFYGTPRVTYFSLKVCIAMECLSEDVQLFKDYEDPKPELSFLCKEIEVHLSTPVN</sequence>
<keyword evidence="2" id="KW-0539">Nucleus</keyword>
<dbReference type="Proteomes" id="UP001604336">
    <property type="component" value="Unassembled WGS sequence"/>
</dbReference>
<protein>
    <submittedName>
        <fullName evidence="4">Protein SIEL</fullName>
    </submittedName>
</protein>
<evidence type="ECO:0000259" key="3">
    <source>
        <dbReference type="Pfam" id="PF25458"/>
    </source>
</evidence>
<dbReference type="Gene3D" id="1.25.10.10">
    <property type="entry name" value="Leucine-rich Repeat Variant"/>
    <property type="match status" value="1"/>
</dbReference>